<evidence type="ECO:0000259" key="10">
    <source>
        <dbReference type="PROSITE" id="PS50893"/>
    </source>
</evidence>
<evidence type="ECO:0000256" key="6">
    <source>
        <dbReference type="ARBA" id="ARBA00022840"/>
    </source>
</evidence>
<evidence type="ECO:0000256" key="2">
    <source>
        <dbReference type="ARBA" id="ARBA00020019"/>
    </source>
</evidence>
<comment type="caution">
    <text evidence="11">The sequence shown here is derived from an EMBL/GenBank/DDBJ whole genome shotgun (WGS) entry which is preliminary data.</text>
</comment>
<evidence type="ECO:0000256" key="7">
    <source>
        <dbReference type="ARBA" id="ARBA00023136"/>
    </source>
</evidence>
<evidence type="ECO:0000256" key="1">
    <source>
        <dbReference type="ARBA" id="ARBA00005417"/>
    </source>
</evidence>
<dbReference type="SMART" id="SM00382">
    <property type="entry name" value="AAA"/>
    <property type="match status" value="1"/>
</dbReference>
<evidence type="ECO:0000256" key="5">
    <source>
        <dbReference type="ARBA" id="ARBA00022741"/>
    </source>
</evidence>
<evidence type="ECO:0000256" key="4">
    <source>
        <dbReference type="ARBA" id="ARBA00022618"/>
    </source>
</evidence>
<dbReference type="FunFam" id="3.40.50.300:FF:000056">
    <property type="entry name" value="Cell division ATP-binding protein FtsE"/>
    <property type="match status" value="1"/>
</dbReference>
<dbReference type="PROSITE" id="PS00211">
    <property type="entry name" value="ABC_TRANSPORTER_1"/>
    <property type="match status" value="1"/>
</dbReference>
<dbReference type="PANTHER" id="PTHR24220">
    <property type="entry name" value="IMPORT ATP-BINDING PROTEIN"/>
    <property type="match status" value="1"/>
</dbReference>
<dbReference type="InterPro" id="IPR003593">
    <property type="entry name" value="AAA+_ATPase"/>
</dbReference>
<organism evidence="11 12">
    <name type="scientific">Candidatus Terrybacteria bacterium RIFCSPLOWO2_01_FULL_58_14</name>
    <dbReference type="NCBI Taxonomy" id="1802369"/>
    <lineage>
        <taxon>Bacteria</taxon>
        <taxon>Candidatus Terryibacteriota</taxon>
    </lineage>
</organism>
<dbReference type="GO" id="GO:0005524">
    <property type="term" value="F:ATP binding"/>
    <property type="evidence" value="ECO:0007669"/>
    <property type="project" value="UniProtKB-UniRule"/>
</dbReference>
<keyword evidence="4 9" id="KW-0132">Cell division</keyword>
<comment type="function">
    <text evidence="9">Part of the ABC transporter FtsEX involved in cellular division.</text>
</comment>
<dbReference type="GO" id="GO:0051301">
    <property type="term" value="P:cell division"/>
    <property type="evidence" value="ECO:0007669"/>
    <property type="project" value="UniProtKB-UniRule"/>
</dbReference>
<dbReference type="InterPro" id="IPR015854">
    <property type="entry name" value="ABC_transpr_LolD-like"/>
</dbReference>
<dbReference type="SUPFAM" id="SSF52540">
    <property type="entry name" value="P-loop containing nucleoside triphosphate hydrolases"/>
    <property type="match status" value="1"/>
</dbReference>
<dbReference type="GO" id="GO:0016887">
    <property type="term" value="F:ATP hydrolysis activity"/>
    <property type="evidence" value="ECO:0007669"/>
    <property type="project" value="InterPro"/>
</dbReference>
<dbReference type="PROSITE" id="PS50893">
    <property type="entry name" value="ABC_TRANSPORTER_2"/>
    <property type="match status" value="1"/>
</dbReference>
<dbReference type="Proteomes" id="UP000177865">
    <property type="component" value="Unassembled WGS sequence"/>
</dbReference>
<proteinExistence type="inferred from homology"/>
<gene>
    <name evidence="9" type="primary">ftsE</name>
    <name evidence="11" type="ORF">A2991_04055</name>
</gene>
<keyword evidence="5 9" id="KW-0547">Nucleotide-binding</keyword>
<dbReference type="Pfam" id="PF00005">
    <property type="entry name" value="ABC_tran"/>
    <property type="match status" value="1"/>
</dbReference>
<dbReference type="Gene3D" id="3.40.50.300">
    <property type="entry name" value="P-loop containing nucleotide triphosphate hydrolases"/>
    <property type="match status" value="1"/>
</dbReference>
<dbReference type="EMBL" id="MHSZ01000009">
    <property type="protein sequence ID" value="OHA53898.1"/>
    <property type="molecule type" value="Genomic_DNA"/>
</dbReference>
<dbReference type="GO" id="GO:0022857">
    <property type="term" value="F:transmembrane transporter activity"/>
    <property type="evidence" value="ECO:0007669"/>
    <property type="project" value="TreeGrafter"/>
</dbReference>
<dbReference type="PANTHER" id="PTHR24220:SF470">
    <property type="entry name" value="CELL DIVISION ATP-BINDING PROTEIN FTSE"/>
    <property type="match status" value="1"/>
</dbReference>
<dbReference type="InterPro" id="IPR005286">
    <property type="entry name" value="Cell_div_FtsE"/>
</dbReference>
<evidence type="ECO:0000256" key="9">
    <source>
        <dbReference type="RuleBase" id="RU365094"/>
    </source>
</evidence>
<sequence length="227" mass="25040">MIIFDRITKRYGADIVALADVSFKIERGEFLSLVGKSGAGKSTLLKLLIGEEHPTEGKVLFRETDVAALKPHELPSHRRRIGAVFQDFRLLTARTVAENVAFAMEVVGKRGREIREVVPQALKLVGLAGHAQRFPRELSGGEKQRVAIARALVHDPDCIIADEPTGNLDPVTSWEIVRLLARINELAGTAVVLATHDKDIVNALRKRVVVLESGRLLRDDSEGRYAL</sequence>
<comment type="subunit">
    <text evidence="9">Homodimer. Forms a membrane-associated complex with FtsX.</text>
</comment>
<evidence type="ECO:0000256" key="3">
    <source>
        <dbReference type="ARBA" id="ARBA00022475"/>
    </source>
</evidence>
<dbReference type="NCBIfam" id="TIGR02673">
    <property type="entry name" value="FtsE"/>
    <property type="match status" value="1"/>
</dbReference>
<comment type="similarity">
    <text evidence="1 9">Belongs to the ABC transporter superfamily.</text>
</comment>
<keyword evidence="6 9" id="KW-0067">ATP-binding</keyword>
<evidence type="ECO:0000313" key="11">
    <source>
        <dbReference type="EMBL" id="OHA53898.1"/>
    </source>
</evidence>
<keyword evidence="8 9" id="KW-0131">Cell cycle</keyword>
<keyword evidence="3 9" id="KW-1003">Cell membrane</keyword>
<evidence type="ECO:0000313" key="12">
    <source>
        <dbReference type="Proteomes" id="UP000177865"/>
    </source>
</evidence>
<dbReference type="InterPro" id="IPR003439">
    <property type="entry name" value="ABC_transporter-like_ATP-bd"/>
</dbReference>
<evidence type="ECO:0000256" key="8">
    <source>
        <dbReference type="ARBA" id="ARBA00023306"/>
    </source>
</evidence>
<feature type="domain" description="ABC transporter" evidence="10">
    <location>
        <begin position="2"/>
        <end position="227"/>
    </location>
</feature>
<protein>
    <recommendedName>
        <fullName evidence="2 9">Cell division ATP-binding protein FtsE</fullName>
    </recommendedName>
</protein>
<reference evidence="11 12" key="1">
    <citation type="journal article" date="2016" name="Nat. Commun.">
        <title>Thousands of microbial genomes shed light on interconnected biogeochemical processes in an aquifer system.</title>
        <authorList>
            <person name="Anantharaman K."/>
            <person name="Brown C.T."/>
            <person name="Hug L.A."/>
            <person name="Sharon I."/>
            <person name="Castelle C.J."/>
            <person name="Probst A.J."/>
            <person name="Thomas B.C."/>
            <person name="Singh A."/>
            <person name="Wilkins M.J."/>
            <person name="Karaoz U."/>
            <person name="Brodie E.L."/>
            <person name="Williams K.H."/>
            <person name="Hubbard S.S."/>
            <person name="Banfield J.F."/>
        </authorList>
    </citation>
    <scope>NUCLEOTIDE SEQUENCE [LARGE SCALE GENOMIC DNA]</scope>
</reference>
<dbReference type="GO" id="GO:0005886">
    <property type="term" value="C:plasma membrane"/>
    <property type="evidence" value="ECO:0007669"/>
    <property type="project" value="UniProtKB-SubCell"/>
</dbReference>
<name>A0A1G2Q002_9BACT</name>
<dbReference type="InterPro" id="IPR017871">
    <property type="entry name" value="ABC_transporter-like_CS"/>
</dbReference>
<keyword evidence="7 9" id="KW-0472">Membrane</keyword>
<dbReference type="AlphaFoldDB" id="A0A1G2Q002"/>
<comment type="subcellular location">
    <subcellularLocation>
        <location evidence="9">Cell membrane</location>
        <topology evidence="9">Peripheral membrane protein</topology>
        <orientation evidence="9">Cytoplasmic side</orientation>
    </subcellularLocation>
</comment>
<accession>A0A1G2Q002</accession>
<dbReference type="InterPro" id="IPR027417">
    <property type="entry name" value="P-loop_NTPase"/>
</dbReference>